<name>A0A9D1EFD7_9FIRM</name>
<evidence type="ECO:0000256" key="1">
    <source>
        <dbReference type="SAM" id="Phobius"/>
    </source>
</evidence>
<keyword evidence="1" id="KW-1133">Transmembrane helix</keyword>
<proteinExistence type="predicted"/>
<keyword evidence="1" id="KW-0472">Membrane</keyword>
<gene>
    <name evidence="2" type="ORF">IAC96_08100</name>
</gene>
<keyword evidence="1" id="KW-0812">Transmembrane</keyword>
<evidence type="ECO:0000313" key="2">
    <source>
        <dbReference type="EMBL" id="HIR88893.1"/>
    </source>
</evidence>
<comment type="caution">
    <text evidence="2">The sequence shown here is derived from an EMBL/GenBank/DDBJ whole genome shotgun (WGS) entry which is preliminary data.</text>
</comment>
<feature type="transmembrane region" description="Helical" evidence="1">
    <location>
        <begin position="39"/>
        <end position="58"/>
    </location>
</feature>
<dbReference type="Pfam" id="PF12670">
    <property type="entry name" value="DUF3792"/>
    <property type="match status" value="1"/>
</dbReference>
<dbReference type="EMBL" id="DVHN01000102">
    <property type="protein sequence ID" value="HIR88893.1"/>
    <property type="molecule type" value="Genomic_DNA"/>
</dbReference>
<reference evidence="2" key="1">
    <citation type="submission" date="2020-10" db="EMBL/GenBank/DDBJ databases">
        <authorList>
            <person name="Gilroy R."/>
        </authorList>
    </citation>
    <scope>NUCLEOTIDE SEQUENCE</scope>
    <source>
        <strain evidence="2">ChiW13-3771</strain>
    </source>
</reference>
<dbReference type="AlphaFoldDB" id="A0A9D1EFD7"/>
<feature type="transmembrane region" description="Helical" evidence="1">
    <location>
        <begin position="12"/>
        <end position="33"/>
    </location>
</feature>
<feature type="transmembrane region" description="Helical" evidence="1">
    <location>
        <begin position="96"/>
        <end position="116"/>
    </location>
</feature>
<reference evidence="2" key="2">
    <citation type="journal article" date="2021" name="PeerJ">
        <title>Extensive microbial diversity within the chicken gut microbiome revealed by metagenomics and culture.</title>
        <authorList>
            <person name="Gilroy R."/>
            <person name="Ravi A."/>
            <person name="Getino M."/>
            <person name="Pursley I."/>
            <person name="Horton D.L."/>
            <person name="Alikhan N.F."/>
            <person name="Baker D."/>
            <person name="Gharbi K."/>
            <person name="Hall N."/>
            <person name="Watson M."/>
            <person name="Adriaenssens E.M."/>
            <person name="Foster-Nyarko E."/>
            <person name="Jarju S."/>
            <person name="Secka A."/>
            <person name="Antonio M."/>
            <person name="Oren A."/>
            <person name="Chaudhuri R.R."/>
            <person name="La Ragione R."/>
            <person name="Hildebrand F."/>
            <person name="Pallen M.J."/>
        </authorList>
    </citation>
    <scope>NUCLEOTIDE SEQUENCE</scope>
    <source>
        <strain evidence="2">ChiW13-3771</strain>
    </source>
</reference>
<organism evidence="2 3">
    <name type="scientific">Candidatus Fimimorpha faecalis</name>
    <dbReference type="NCBI Taxonomy" id="2840824"/>
    <lineage>
        <taxon>Bacteria</taxon>
        <taxon>Bacillati</taxon>
        <taxon>Bacillota</taxon>
        <taxon>Clostridia</taxon>
        <taxon>Eubacteriales</taxon>
        <taxon>Candidatus Fimimorpha</taxon>
    </lineage>
</organism>
<accession>A0A9D1EFD7</accession>
<sequence>MRNLSFFVRISMITIALSIILLLVLAGLMYSVHLSQNQISFGVFFIYIISCFIGGFLTGKKLKVRRFLWGLCFGIGYFLILFIFSIMLGSNITENLSHILSVLLACAVSGMVGGIIG</sequence>
<dbReference type="InterPro" id="IPR023804">
    <property type="entry name" value="DUF3792_TM"/>
</dbReference>
<feature type="transmembrane region" description="Helical" evidence="1">
    <location>
        <begin position="67"/>
        <end position="90"/>
    </location>
</feature>
<dbReference type="NCBIfam" id="TIGR04086">
    <property type="entry name" value="TIGR04086_membr"/>
    <property type="match status" value="1"/>
</dbReference>
<protein>
    <submittedName>
        <fullName evidence="2">TIGR04086 family membrane protein</fullName>
    </submittedName>
</protein>
<dbReference type="Proteomes" id="UP000824201">
    <property type="component" value="Unassembled WGS sequence"/>
</dbReference>
<evidence type="ECO:0000313" key="3">
    <source>
        <dbReference type="Proteomes" id="UP000824201"/>
    </source>
</evidence>